<evidence type="ECO:0000313" key="3">
    <source>
        <dbReference type="Proteomes" id="UP001221898"/>
    </source>
</evidence>
<protein>
    <submittedName>
        <fullName evidence="2">Uncharacterized protein</fullName>
    </submittedName>
</protein>
<dbReference type="EMBL" id="JAINUG010000091">
    <property type="protein sequence ID" value="KAJ8398308.1"/>
    <property type="molecule type" value="Genomic_DNA"/>
</dbReference>
<keyword evidence="3" id="KW-1185">Reference proteome</keyword>
<evidence type="ECO:0000313" key="2">
    <source>
        <dbReference type="EMBL" id="KAJ8398308.1"/>
    </source>
</evidence>
<proteinExistence type="predicted"/>
<feature type="region of interest" description="Disordered" evidence="1">
    <location>
        <begin position="38"/>
        <end position="89"/>
    </location>
</feature>
<feature type="compositionally biased region" description="Pro residues" evidence="1">
    <location>
        <begin position="68"/>
        <end position="87"/>
    </location>
</feature>
<evidence type="ECO:0000256" key="1">
    <source>
        <dbReference type="SAM" id="MobiDB-lite"/>
    </source>
</evidence>
<organism evidence="2 3">
    <name type="scientific">Aldrovandia affinis</name>
    <dbReference type="NCBI Taxonomy" id="143900"/>
    <lineage>
        <taxon>Eukaryota</taxon>
        <taxon>Metazoa</taxon>
        <taxon>Chordata</taxon>
        <taxon>Craniata</taxon>
        <taxon>Vertebrata</taxon>
        <taxon>Euteleostomi</taxon>
        <taxon>Actinopterygii</taxon>
        <taxon>Neopterygii</taxon>
        <taxon>Teleostei</taxon>
        <taxon>Notacanthiformes</taxon>
        <taxon>Halosauridae</taxon>
        <taxon>Aldrovandia</taxon>
    </lineage>
</organism>
<dbReference type="AlphaFoldDB" id="A0AAD7WIQ6"/>
<comment type="caution">
    <text evidence="2">The sequence shown here is derived from an EMBL/GenBank/DDBJ whole genome shotgun (WGS) entry which is preliminary data.</text>
</comment>
<dbReference type="Proteomes" id="UP001221898">
    <property type="component" value="Unassembled WGS sequence"/>
</dbReference>
<name>A0AAD7WIQ6_9TELE</name>
<accession>A0AAD7WIQ6</accession>
<reference evidence="2" key="1">
    <citation type="journal article" date="2023" name="Science">
        <title>Genome structures resolve the early diversification of teleost fishes.</title>
        <authorList>
            <person name="Parey E."/>
            <person name="Louis A."/>
            <person name="Montfort J."/>
            <person name="Bouchez O."/>
            <person name="Roques C."/>
            <person name="Iampietro C."/>
            <person name="Lluch J."/>
            <person name="Castinel A."/>
            <person name="Donnadieu C."/>
            <person name="Desvignes T."/>
            <person name="Floi Bucao C."/>
            <person name="Jouanno E."/>
            <person name="Wen M."/>
            <person name="Mejri S."/>
            <person name="Dirks R."/>
            <person name="Jansen H."/>
            <person name="Henkel C."/>
            <person name="Chen W.J."/>
            <person name="Zahm M."/>
            <person name="Cabau C."/>
            <person name="Klopp C."/>
            <person name="Thompson A.W."/>
            <person name="Robinson-Rechavi M."/>
            <person name="Braasch I."/>
            <person name="Lecointre G."/>
            <person name="Bobe J."/>
            <person name="Postlethwait J.H."/>
            <person name="Berthelot C."/>
            <person name="Roest Crollius H."/>
            <person name="Guiguen Y."/>
        </authorList>
    </citation>
    <scope>NUCLEOTIDE SEQUENCE</scope>
    <source>
        <strain evidence="2">NC1722</strain>
    </source>
</reference>
<feature type="compositionally biased region" description="Basic and acidic residues" evidence="1">
    <location>
        <begin position="43"/>
        <end position="53"/>
    </location>
</feature>
<gene>
    <name evidence="2" type="ORF">AAFF_G00428780</name>
</gene>
<sequence length="109" mass="12262">MRAAIGGVKPTPAPRRKQTWPWLYRDYLTEKRESLAPTGTRRAAFDREARRVGSETTSRVSGALMPFCPRPSARPSPAPAPAPPPLGPLWFSSDHRFNRLYSIERTTDN</sequence>